<dbReference type="Pfam" id="PF16861">
    <property type="entry name" value="Carbam_trans_C"/>
    <property type="match status" value="1"/>
</dbReference>
<keyword evidence="5" id="KW-1185">Reference proteome</keyword>
<dbReference type="InterPro" id="IPR031730">
    <property type="entry name" value="Carbam_trans_C"/>
</dbReference>
<evidence type="ECO:0000313" key="5">
    <source>
        <dbReference type="Proteomes" id="UP001500908"/>
    </source>
</evidence>
<dbReference type="Gene3D" id="3.30.420.40">
    <property type="match status" value="2"/>
</dbReference>
<dbReference type="InterPro" id="IPR051338">
    <property type="entry name" value="NodU/CmcH_Carbamoyltrnsfr"/>
</dbReference>
<gene>
    <name evidence="4" type="ORF">GCM10022402_13210</name>
</gene>
<feature type="domain" description="Carbamoyltransferase" evidence="2">
    <location>
        <begin position="100"/>
        <end position="334"/>
    </location>
</feature>
<feature type="domain" description="Carbamoyltransferase C-terminal" evidence="3">
    <location>
        <begin position="386"/>
        <end position="556"/>
    </location>
</feature>
<dbReference type="InterPro" id="IPR038152">
    <property type="entry name" value="Carbam_trans_C_sf"/>
</dbReference>
<evidence type="ECO:0000259" key="2">
    <source>
        <dbReference type="Pfam" id="PF02543"/>
    </source>
</evidence>
<dbReference type="RefSeq" id="WP_344968400.1">
    <property type="nucleotide sequence ID" value="NZ_BAABDD010000004.1"/>
</dbReference>
<organism evidence="4 5">
    <name type="scientific">Salinactinospora qingdaonensis</name>
    <dbReference type="NCBI Taxonomy" id="702744"/>
    <lineage>
        <taxon>Bacteria</taxon>
        <taxon>Bacillati</taxon>
        <taxon>Actinomycetota</taxon>
        <taxon>Actinomycetes</taxon>
        <taxon>Streptosporangiales</taxon>
        <taxon>Nocardiopsidaceae</taxon>
        <taxon>Salinactinospora</taxon>
    </lineage>
</organism>
<evidence type="ECO:0000313" key="4">
    <source>
        <dbReference type="EMBL" id="GAA3734250.1"/>
    </source>
</evidence>
<dbReference type="Gene3D" id="3.90.870.20">
    <property type="entry name" value="Carbamoyltransferase, C-terminal domain"/>
    <property type="match status" value="1"/>
</dbReference>
<protein>
    <submittedName>
        <fullName evidence="4">Carbamoyltransferase C-terminal domain-containing protein</fullName>
    </submittedName>
</protein>
<comment type="similarity">
    <text evidence="1">Belongs to the NodU/CmcH family.</text>
</comment>
<name>A0ABP7FCZ5_9ACTN</name>
<dbReference type="EMBL" id="BAABDD010000004">
    <property type="protein sequence ID" value="GAA3734250.1"/>
    <property type="molecule type" value="Genomic_DNA"/>
</dbReference>
<dbReference type="PANTHER" id="PTHR34847">
    <property type="entry name" value="NODULATION PROTEIN U"/>
    <property type="match status" value="1"/>
</dbReference>
<dbReference type="InterPro" id="IPR003696">
    <property type="entry name" value="Carbtransf_dom"/>
</dbReference>
<dbReference type="PANTHER" id="PTHR34847:SF1">
    <property type="entry name" value="NODULATION PROTEIN U"/>
    <property type="match status" value="1"/>
</dbReference>
<evidence type="ECO:0000259" key="3">
    <source>
        <dbReference type="Pfam" id="PF16861"/>
    </source>
</evidence>
<accession>A0ABP7FCZ5</accession>
<dbReference type="SUPFAM" id="SSF53067">
    <property type="entry name" value="Actin-like ATPase domain"/>
    <property type="match status" value="1"/>
</dbReference>
<reference evidence="5" key="1">
    <citation type="journal article" date="2019" name="Int. J. Syst. Evol. Microbiol.">
        <title>The Global Catalogue of Microorganisms (GCM) 10K type strain sequencing project: providing services to taxonomists for standard genome sequencing and annotation.</title>
        <authorList>
            <consortium name="The Broad Institute Genomics Platform"/>
            <consortium name="The Broad Institute Genome Sequencing Center for Infectious Disease"/>
            <person name="Wu L."/>
            <person name="Ma J."/>
        </authorList>
    </citation>
    <scope>NUCLEOTIDE SEQUENCE [LARGE SCALE GENOMIC DNA]</scope>
    <source>
        <strain evidence="5">JCM 17137</strain>
    </source>
</reference>
<dbReference type="InterPro" id="IPR043129">
    <property type="entry name" value="ATPase_NBD"/>
</dbReference>
<dbReference type="Proteomes" id="UP001500908">
    <property type="component" value="Unassembled WGS sequence"/>
</dbReference>
<dbReference type="Pfam" id="PF02543">
    <property type="entry name" value="Carbam_trans_N"/>
    <property type="match status" value="1"/>
</dbReference>
<dbReference type="CDD" id="cd24098">
    <property type="entry name" value="ASKHA_NBD_TobZ_N"/>
    <property type="match status" value="1"/>
</dbReference>
<sequence>MTRYVLGVNIGFHDSSAALLGDGALRWLVEQERVSRRKHALAQPPVEAVRACLDAEGIGPESLEAIAVGWDFSGTPLAGNRRFTDEGMRTLLFGTDAPETMPPIRWIPHHLAHAASTCYVNGEPEAAVLVMDGAGETQSTSVGVARDGEIKLLREWPVSQSLGFFYTAASKWAGFGDWGTGKLMGLAAYGRPQGGMPVRRTGEGYEISVDGAPLSIEGPSGRRAAMGPLMAYFPGFEAAVRPSFCGHFPYQERQGEEPIAYADFAASAQEALEEAVLGLVADLREQHDVPALAVAGGVAMNCTMIGRLVRESPFERVYVPPVPTDAGVSLGAALVVAREAGRFAPQPLDHAYWSTPIGADEAAAAASAEGLVVRRLDGDELARVTARSLADGKIVAWARGRGEVGQRALGTRSILADPRNRRNLERLNLIKGREMWRPVAPSVLGERIDDLMATPVGEPARFMLAAGTVRGELRRSVPAVTHVDGSARPQYVDRATNPGYWSMIEEFRHVAGVPLVVNTSLNLAGEPIVHSAADAVSTFVRGSDLDLLVLDDLVVARSETELPEP</sequence>
<proteinExistence type="inferred from homology"/>
<comment type="caution">
    <text evidence="4">The sequence shown here is derived from an EMBL/GenBank/DDBJ whole genome shotgun (WGS) entry which is preliminary data.</text>
</comment>
<evidence type="ECO:0000256" key="1">
    <source>
        <dbReference type="ARBA" id="ARBA00006129"/>
    </source>
</evidence>